<evidence type="ECO:0000256" key="2">
    <source>
        <dbReference type="ARBA" id="ARBA00022801"/>
    </source>
</evidence>
<sequence length="191" mass="22180">MPIQKMMRGTILRKGKNDFYAPPAGQSYRWKHWVTEHDIKVCVVCKTAHGKIYAMDETVDAAPPLHFNCRCEICAMNSVIAGFGTKDGTDGADWWIKYNGRLPEYDISWEEMYARGYKPGKPPRKYAPDMMIYGGVYSNDNGHLPSAPGRVWYEADINYYEGQRNRHRIVWSNDGLIFVTYDHYETFYEII</sequence>
<dbReference type="InterPro" id="IPR016191">
    <property type="entry name" value="Ribonuclease/ribotoxin"/>
</dbReference>
<keyword evidence="1" id="KW-0540">Nuclease</keyword>
<dbReference type="Pfam" id="PF00545">
    <property type="entry name" value="Ribonuclease"/>
    <property type="match status" value="1"/>
</dbReference>
<dbReference type="Gene3D" id="3.10.450.30">
    <property type="entry name" value="Microbial ribonucleases"/>
    <property type="match status" value="1"/>
</dbReference>
<gene>
    <name evidence="4" type="ORF">WMO66_01040</name>
</gene>
<protein>
    <submittedName>
        <fullName evidence="4">Ribonuclease domain-containing protein</fullName>
    </submittedName>
</protein>
<name>A0ABV1G367_9FIRM</name>
<feature type="domain" description="Phage head morphogenesis" evidence="3">
    <location>
        <begin position="30"/>
        <end position="73"/>
    </location>
</feature>
<keyword evidence="2" id="KW-0378">Hydrolase</keyword>
<evidence type="ECO:0000259" key="3">
    <source>
        <dbReference type="Pfam" id="PF04233"/>
    </source>
</evidence>
<comment type="caution">
    <text evidence="4">The sequence shown here is derived from an EMBL/GenBank/DDBJ whole genome shotgun (WGS) entry which is preliminary data.</text>
</comment>
<dbReference type="NCBIfam" id="TIGR01641">
    <property type="entry name" value="phageSPP1_gp7"/>
    <property type="match status" value="1"/>
</dbReference>
<dbReference type="Pfam" id="PF04233">
    <property type="entry name" value="Phage_Mu_F"/>
    <property type="match status" value="1"/>
</dbReference>
<dbReference type="Proteomes" id="UP001491552">
    <property type="component" value="Unassembled WGS sequence"/>
</dbReference>
<proteinExistence type="predicted"/>
<dbReference type="EMBL" id="JBBMFF010000071">
    <property type="protein sequence ID" value="MEQ2509842.1"/>
    <property type="molecule type" value="Genomic_DNA"/>
</dbReference>
<dbReference type="InterPro" id="IPR006528">
    <property type="entry name" value="Phage_head_morphogenesis_dom"/>
</dbReference>
<organism evidence="4 5">
    <name type="scientific">Faecousia intestinalis</name>
    <dbReference type="NCBI Taxonomy" id="3133167"/>
    <lineage>
        <taxon>Bacteria</taxon>
        <taxon>Bacillati</taxon>
        <taxon>Bacillota</taxon>
        <taxon>Clostridia</taxon>
        <taxon>Eubacteriales</taxon>
        <taxon>Oscillospiraceae</taxon>
        <taxon>Faecousia</taxon>
    </lineage>
</organism>
<evidence type="ECO:0000256" key="1">
    <source>
        <dbReference type="ARBA" id="ARBA00022722"/>
    </source>
</evidence>
<keyword evidence="5" id="KW-1185">Reference proteome</keyword>
<dbReference type="InterPro" id="IPR000026">
    <property type="entry name" value="N1-like"/>
</dbReference>
<dbReference type="SUPFAM" id="SSF53933">
    <property type="entry name" value="Microbial ribonucleases"/>
    <property type="match status" value="1"/>
</dbReference>
<evidence type="ECO:0000313" key="4">
    <source>
        <dbReference type="EMBL" id="MEQ2509842.1"/>
    </source>
</evidence>
<accession>A0ABV1G367</accession>
<dbReference type="RefSeq" id="WP_349134551.1">
    <property type="nucleotide sequence ID" value="NZ_JBBMFF010000071.1"/>
</dbReference>
<reference evidence="4 5" key="1">
    <citation type="submission" date="2024-03" db="EMBL/GenBank/DDBJ databases">
        <title>Human intestinal bacterial collection.</title>
        <authorList>
            <person name="Pauvert C."/>
            <person name="Hitch T.C.A."/>
            <person name="Clavel T."/>
        </authorList>
    </citation>
    <scope>NUCLEOTIDE SEQUENCE [LARGE SCALE GENOMIC DNA]</scope>
    <source>
        <strain evidence="4 5">CLA-AA-H192</strain>
    </source>
</reference>
<evidence type="ECO:0000313" key="5">
    <source>
        <dbReference type="Proteomes" id="UP001491552"/>
    </source>
</evidence>